<dbReference type="Proteomes" id="UP000037175">
    <property type="component" value="Unassembled WGS sequence"/>
</dbReference>
<organism evidence="2 3">
    <name type="scientific">Thermincola ferriacetica</name>
    <dbReference type="NCBI Taxonomy" id="281456"/>
    <lineage>
        <taxon>Bacteria</taxon>
        <taxon>Bacillati</taxon>
        <taxon>Bacillota</taxon>
        <taxon>Clostridia</taxon>
        <taxon>Eubacteriales</taxon>
        <taxon>Thermincolaceae</taxon>
        <taxon>Thermincola</taxon>
    </lineage>
</organism>
<accession>A0A0L6VXX3</accession>
<sequence>MLEIMIWDVQHGSATYAKTPEGKHFVIDLGTGSFVGDNDEFSPLLHLKNNYGITSIDEVIITHPHTDHLDDIFNFDKLSPKALRRPKHLTEDDIRKANPDSDSDKIDKYLEINDRFNLTIKDEDNPELPENNGGVKFHCFTPTNCGKSNINNHSIVTVIEYLGVKVIIPGDNESASWKELLENSSFVKAISNANILVASHHGRDSGYCEEIFEHFTPDLVIVSDDEETDTSVTDKYTKKANGWTVFKRSDRSSKKRYCLTTRNDGEILIKIGKDSNGKVFMNVSIV</sequence>
<reference evidence="3" key="1">
    <citation type="submission" date="2015-07" db="EMBL/GenBank/DDBJ databases">
        <title>Complete Genome of Thermincola ferriacetica strain Z-0001T.</title>
        <authorList>
            <person name="Lusk B."/>
            <person name="Badalamenti J.P."/>
            <person name="Parameswaran P."/>
            <person name="Bond D.R."/>
            <person name="Torres C.I."/>
        </authorList>
    </citation>
    <scope>NUCLEOTIDE SEQUENCE [LARGE SCALE GENOMIC DNA]</scope>
    <source>
        <strain evidence="3">Z-0001</strain>
    </source>
</reference>
<protein>
    <recommendedName>
        <fullName evidence="1">Metallo-beta-lactamase domain-containing protein</fullName>
    </recommendedName>
</protein>
<dbReference type="PANTHER" id="PTHR30619">
    <property type="entry name" value="DNA INTERNALIZATION/COMPETENCE PROTEIN COMEC/REC2"/>
    <property type="match status" value="1"/>
</dbReference>
<keyword evidence="3" id="KW-1185">Reference proteome</keyword>
<dbReference type="EMBL" id="LGTE01000049">
    <property type="protein sequence ID" value="KNZ68182.1"/>
    <property type="molecule type" value="Genomic_DNA"/>
</dbReference>
<comment type="caution">
    <text evidence="2">The sequence shown here is derived from an EMBL/GenBank/DDBJ whole genome shotgun (WGS) entry which is preliminary data.</text>
</comment>
<dbReference type="PANTHER" id="PTHR30619:SF1">
    <property type="entry name" value="RECOMBINATION PROTEIN 2"/>
    <property type="match status" value="1"/>
</dbReference>
<dbReference type="InterPro" id="IPR052159">
    <property type="entry name" value="Competence_DNA_uptake"/>
</dbReference>
<proteinExistence type="predicted"/>
<dbReference type="SUPFAM" id="SSF56281">
    <property type="entry name" value="Metallo-hydrolase/oxidoreductase"/>
    <property type="match status" value="1"/>
</dbReference>
<dbReference type="Gene3D" id="3.60.15.10">
    <property type="entry name" value="Ribonuclease Z/Hydroxyacylglutathione hydrolase-like"/>
    <property type="match status" value="1"/>
</dbReference>
<evidence type="ECO:0000313" key="2">
    <source>
        <dbReference type="EMBL" id="KNZ68182.1"/>
    </source>
</evidence>
<dbReference type="AlphaFoldDB" id="A0A0L6VXX3"/>
<dbReference type="RefSeq" id="WP_052219185.1">
    <property type="nucleotide sequence ID" value="NZ_LGTE01000049.1"/>
</dbReference>
<gene>
    <name evidence="2" type="ORF">Tfer_3284</name>
</gene>
<evidence type="ECO:0000313" key="3">
    <source>
        <dbReference type="Proteomes" id="UP000037175"/>
    </source>
</evidence>
<dbReference type="Pfam" id="PF00753">
    <property type="entry name" value="Lactamase_B"/>
    <property type="match status" value="1"/>
</dbReference>
<feature type="domain" description="Metallo-beta-lactamase" evidence="1">
    <location>
        <begin position="12"/>
        <end position="145"/>
    </location>
</feature>
<evidence type="ECO:0000259" key="1">
    <source>
        <dbReference type="Pfam" id="PF00753"/>
    </source>
</evidence>
<dbReference type="InterPro" id="IPR036866">
    <property type="entry name" value="RibonucZ/Hydroxyglut_hydro"/>
</dbReference>
<dbReference type="InterPro" id="IPR001279">
    <property type="entry name" value="Metallo-B-lactamas"/>
</dbReference>
<name>A0A0L6VXX3_9FIRM</name>